<protein>
    <submittedName>
        <fullName evidence="2">DUF418 domain-containing protein</fullName>
    </submittedName>
</protein>
<comment type="caution">
    <text evidence="2">The sequence shown here is derived from an EMBL/GenBank/DDBJ whole genome shotgun (WGS) entry which is preliminary data.</text>
</comment>
<accession>A0ABV6DSI4</accession>
<proteinExistence type="predicted"/>
<dbReference type="EMBL" id="JBHLWN010000100">
    <property type="protein sequence ID" value="MFC0215626.1"/>
    <property type="molecule type" value="Genomic_DNA"/>
</dbReference>
<gene>
    <name evidence="2" type="ORF">ACFFK0_24830</name>
</gene>
<dbReference type="Proteomes" id="UP001589776">
    <property type="component" value="Unassembled WGS sequence"/>
</dbReference>
<keyword evidence="3" id="KW-1185">Reference proteome</keyword>
<evidence type="ECO:0000313" key="3">
    <source>
        <dbReference type="Proteomes" id="UP001589776"/>
    </source>
</evidence>
<sequence length="62" mass="7299">MCFFYISLIILLSQNETWRKVLAPLQAVGRLSLSADVRQGPRRTVRYATPLEERRSKRQHNQ</sequence>
<evidence type="ECO:0000313" key="2">
    <source>
        <dbReference type="EMBL" id="MFC0215626.1"/>
    </source>
</evidence>
<feature type="domain" description="DUF418" evidence="1">
    <location>
        <begin position="1"/>
        <end position="35"/>
    </location>
</feature>
<dbReference type="RefSeq" id="WP_377473106.1">
    <property type="nucleotide sequence ID" value="NZ_JBHLWN010000100.1"/>
</dbReference>
<name>A0ABV6DSI4_9BACL</name>
<organism evidence="2 3">
    <name type="scientific">Paenibacillus chartarius</name>
    <dbReference type="NCBI Taxonomy" id="747481"/>
    <lineage>
        <taxon>Bacteria</taxon>
        <taxon>Bacillati</taxon>
        <taxon>Bacillota</taxon>
        <taxon>Bacilli</taxon>
        <taxon>Bacillales</taxon>
        <taxon>Paenibacillaceae</taxon>
        <taxon>Paenibacillus</taxon>
    </lineage>
</organism>
<dbReference type="InterPro" id="IPR007349">
    <property type="entry name" value="DUF418"/>
</dbReference>
<reference evidence="2 3" key="1">
    <citation type="submission" date="2024-09" db="EMBL/GenBank/DDBJ databases">
        <authorList>
            <person name="Sun Q."/>
            <person name="Mori K."/>
        </authorList>
    </citation>
    <scope>NUCLEOTIDE SEQUENCE [LARGE SCALE GENOMIC DNA]</scope>
    <source>
        <strain evidence="2 3">CCM 7759</strain>
    </source>
</reference>
<dbReference type="Pfam" id="PF04235">
    <property type="entry name" value="DUF418"/>
    <property type="match status" value="1"/>
</dbReference>
<evidence type="ECO:0000259" key="1">
    <source>
        <dbReference type="Pfam" id="PF04235"/>
    </source>
</evidence>